<feature type="region of interest" description="Disordered" evidence="1">
    <location>
        <begin position="20"/>
        <end position="49"/>
    </location>
</feature>
<dbReference type="EMBL" id="ACEB01000039">
    <property type="protein sequence ID" value="EEG26039.1"/>
    <property type="molecule type" value="Genomic_DNA"/>
</dbReference>
<dbReference type="AlphaFoldDB" id="C0E606"/>
<name>C0E606_9CORY</name>
<proteinExistence type="predicted"/>
<feature type="compositionally biased region" description="Polar residues" evidence="1">
    <location>
        <begin position="32"/>
        <end position="41"/>
    </location>
</feature>
<dbReference type="HOGENOM" id="CLU_3134634_0_0_11"/>
<evidence type="ECO:0000313" key="3">
    <source>
        <dbReference type="Proteomes" id="UP000006247"/>
    </source>
</evidence>
<sequence>MQLIKQDFCLSWDSNQPRWFTQEENSRKSEPQLKQTRSSTPENRHHYSA</sequence>
<evidence type="ECO:0000256" key="1">
    <source>
        <dbReference type="SAM" id="MobiDB-lite"/>
    </source>
</evidence>
<evidence type="ECO:0000313" key="2">
    <source>
        <dbReference type="EMBL" id="EEG26039.1"/>
    </source>
</evidence>
<comment type="caution">
    <text evidence="2">The sequence shown here is derived from an EMBL/GenBank/DDBJ whole genome shotgun (WGS) entry which is preliminary data.</text>
</comment>
<dbReference type="Proteomes" id="UP000006247">
    <property type="component" value="Unassembled WGS sequence"/>
</dbReference>
<protein>
    <submittedName>
        <fullName evidence="2">Uncharacterized protein</fullName>
    </submittedName>
</protein>
<organism evidence="2 3">
    <name type="scientific">Corynebacterium matruchotii ATCC 33806</name>
    <dbReference type="NCBI Taxonomy" id="566549"/>
    <lineage>
        <taxon>Bacteria</taxon>
        <taxon>Bacillati</taxon>
        <taxon>Actinomycetota</taxon>
        <taxon>Actinomycetes</taxon>
        <taxon>Mycobacteriales</taxon>
        <taxon>Corynebacteriaceae</taxon>
        <taxon>Corynebacterium</taxon>
    </lineage>
</organism>
<gene>
    <name evidence="2" type="ORF">CORMATOL_02438</name>
</gene>
<reference evidence="2 3" key="1">
    <citation type="submission" date="2009-01" db="EMBL/GenBank/DDBJ databases">
        <authorList>
            <person name="Fulton L."/>
            <person name="Clifton S."/>
            <person name="Chinwalla A.T."/>
            <person name="Mitreva M."/>
            <person name="Sodergren E."/>
            <person name="Weinstock G."/>
            <person name="Clifton S."/>
            <person name="Dooling D.J."/>
            <person name="Fulton B."/>
            <person name="Minx P."/>
            <person name="Pepin K.H."/>
            <person name="Johnson M."/>
            <person name="Bhonagiri V."/>
            <person name="Nash W.E."/>
            <person name="Mardis E.R."/>
            <person name="Wilson R.K."/>
        </authorList>
    </citation>
    <scope>NUCLEOTIDE SEQUENCE [LARGE SCALE GENOMIC DNA]</scope>
    <source>
        <strain evidence="2 3">ATCC 33806</strain>
    </source>
</reference>
<accession>C0E606</accession>